<gene>
    <name evidence="3" type="ORF">INP52_08405</name>
</gene>
<organism evidence="3 4">
    <name type="scientific">Thermophilibacter immobilis</name>
    <dbReference type="NCBI Taxonomy" id="2779519"/>
    <lineage>
        <taxon>Bacteria</taxon>
        <taxon>Bacillati</taxon>
        <taxon>Actinomycetota</taxon>
        <taxon>Coriobacteriia</taxon>
        <taxon>Coriobacteriales</taxon>
        <taxon>Atopobiaceae</taxon>
        <taxon>Thermophilibacter</taxon>
    </lineage>
</organism>
<evidence type="ECO:0000313" key="4">
    <source>
        <dbReference type="Proteomes" id="UP000593735"/>
    </source>
</evidence>
<feature type="domain" description="DUF4143" evidence="2">
    <location>
        <begin position="220"/>
        <end position="383"/>
    </location>
</feature>
<reference evidence="3 4" key="1">
    <citation type="submission" date="2020-10" db="EMBL/GenBank/DDBJ databases">
        <title>Olsenella immobilis sp.nov., isolated from the mud in a fermentation cellar used for the production of Chinese strong-flavoured liquor.</title>
        <authorList>
            <person name="Lu L."/>
        </authorList>
    </citation>
    <scope>NUCLEOTIDE SEQUENCE [LARGE SCALE GENOMIC DNA]</scope>
    <source>
        <strain evidence="3 4">LZLJ-2</strain>
    </source>
</reference>
<name>A0A7S7M7X5_9ACTN</name>
<dbReference type="KEGG" id="tio:INP52_08405"/>
<dbReference type="InterPro" id="IPR041682">
    <property type="entry name" value="AAA_14"/>
</dbReference>
<dbReference type="SUPFAM" id="SSF52540">
    <property type="entry name" value="P-loop containing nucleoside triphosphate hydrolases"/>
    <property type="match status" value="1"/>
</dbReference>
<dbReference type="EMBL" id="CP063767">
    <property type="protein sequence ID" value="QOY60414.1"/>
    <property type="molecule type" value="Genomic_DNA"/>
</dbReference>
<keyword evidence="3" id="KW-0067">ATP-binding</keyword>
<proteinExistence type="predicted"/>
<dbReference type="Pfam" id="PF13173">
    <property type="entry name" value="AAA_14"/>
    <property type="match status" value="1"/>
</dbReference>
<dbReference type="GO" id="GO:0005524">
    <property type="term" value="F:ATP binding"/>
    <property type="evidence" value="ECO:0007669"/>
    <property type="project" value="UniProtKB-KW"/>
</dbReference>
<sequence length="433" mass="48231">MERFLMDDLIGWKDSVRRKPLVLNGARQVGKTWLLKEFGARYFENVAYVNLDNNPGLAAQFDAGYDLPRLLLMVQAESGQKVTPGKTFVILDEIQECPKALTSLKYFCENVPELAVAAAGSLLSITFHEGTGYPVGKVDMLDLYPLNFREYLDATDNSTLREIVDSGDEHLLGPFAVKFKELLKQYYFVGGMPESVSAFVESDDLGVVRAVQEGILFGYERDISKHLGAASAEYILSAWRSLPAHLGQENKKFVFGHIKDGARARDYRSAITWLTQAGIATKVPRVSKPGIPLVSYADESAFKLFALDVGLLCALSGLDASSIVDGNALFTEFKGALTEQYVCQQLVSDCDLKPFYWSAENSSGEIDFLIQRGSGIYPIEVKAEENLRSKSLRAFSERYPDTVPRRFSLSGFRDQGWMRNVPLHAIGNPKNWE</sequence>
<dbReference type="PANTHER" id="PTHR33295">
    <property type="entry name" value="ATPASE"/>
    <property type="match status" value="1"/>
</dbReference>
<protein>
    <submittedName>
        <fullName evidence="3">ATP-binding protein</fullName>
    </submittedName>
</protein>
<feature type="domain" description="AAA" evidence="1">
    <location>
        <begin position="18"/>
        <end position="152"/>
    </location>
</feature>
<dbReference type="InterPro" id="IPR027417">
    <property type="entry name" value="P-loop_NTPase"/>
</dbReference>
<evidence type="ECO:0000313" key="3">
    <source>
        <dbReference type="EMBL" id="QOY60414.1"/>
    </source>
</evidence>
<dbReference type="AlphaFoldDB" id="A0A7S7M7X5"/>
<accession>A0A7S7M7X5</accession>
<evidence type="ECO:0000259" key="1">
    <source>
        <dbReference type="Pfam" id="PF13173"/>
    </source>
</evidence>
<dbReference type="Pfam" id="PF13635">
    <property type="entry name" value="DUF4143"/>
    <property type="match status" value="1"/>
</dbReference>
<dbReference type="PANTHER" id="PTHR33295:SF7">
    <property type="entry name" value="ATPASE"/>
    <property type="match status" value="1"/>
</dbReference>
<dbReference type="Proteomes" id="UP000593735">
    <property type="component" value="Chromosome"/>
</dbReference>
<dbReference type="InterPro" id="IPR025420">
    <property type="entry name" value="DUF4143"/>
</dbReference>
<evidence type="ECO:0000259" key="2">
    <source>
        <dbReference type="Pfam" id="PF13635"/>
    </source>
</evidence>
<keyword evidence="3" id="KW-0547">Nucleotide-binding</keyword>
<keyword evidence="4" id="KW-1185">Reference proteome</keyword>